<dbReference type="InterPro" id="IPR003593">
    <property type="entry name" value="AAA+_ATPase"/>
</dbReference>
<name>A0AAJ0D0B6_9HYPO</name>
<evidence type="ECO:0000256" key="1">
    <source>
        <dbReference type="SAM" id="MobiDB-lite"/>
    </source>
</evidence>
<dbReference type="GO" id="GO:0016887">
    <property type="term" value="F:ATP hydrolysis activity"/>
    <property type="evidence" value="ECO:0007669"/>
    <property type="project" value="InterPro"/>
</dbReference>
<proteinExistence type="predicted"/>
<dbReference type="InterPro" id="IPR027417">
    <property type="entry name" value="P-loop_NTPase"/>
</dbReference>
<gene>
    <name evidence="3" type="ORF">QQS21_000111</name>
</gene>
<dbReference type="Pfam" id="PF22942">
    <property type="entry name" value="DUF7025"/>
    <property type="match status" value="1"/>
</dbReference>
<organism evidence="3 4">
    <name type="scientific">Conoideocrella luteorostrata</name>
    <dbReference type="NCBI Taxonomy" id="1105319"/>
    <lineage>
        <taxon>Eukaryota</taxon>
        <taxon>Fungi</taxon>
        <taxon>Dikarya</taxon>
        <taxon>Ascomycota</taxon>
        <taxon>Pezizomycotina</taxon>
        <taxon>Sordariomycetes</taxon>
        <taxon>Hypocreomycetidae</taxon>
        <taxon>Hypocreales</taxon>
        <taxon>Clavicipitaceae</taxon>
        <taxon>Conoideocrella</taxon>
    </lineage>
</organism>
<dbReference type="InterPro" id="IPR003959">
    <property type="entry name" value="ATPase_AAA_core"/>
</dbReference>
<reference evidence="3" key="1">
    <citation type="submission" date="2023-06" db="EMBL/GenBank/DDBJ databases">
        <title>Conoideocrella luteorostrata (Hypocreales: Clavicipitaceae), a potential biocontrol fungus for elongate hemlock scale in United States Christmas tree production areas.</title>
        <authorList>
            <person name="Barrett H."/>
            <person name="Lovett B."/>
            <person name="Macias A.M."/>
            <person name="Stajich J.E."/>
            <person name="Kasson M.T."/>
        </authorList>
    </citation>
    <scope>NUCLEOTIDE SEQUENCE</scope>
    <source>
        <strain evidence="3">ARSEF 14590</strain>
    </source>
</reference>
<comment type="caution">
    <text evidence="3">The sequence shown here is derived from an EMBL/GenBank/DDBJ whole genome shotgun (WGS) entry which is preliminary data.</text>
</comment>
<evidence type="ECO:0000313" key="3">
    <source>
        <dbReference type="EMBL" id="KAK2617020.1"/>
    </source>
</evidence>
<dbReference type="AlphaFoldDB" id="A0AAJ0D0B6"/>
<feature type="region of interest" description="Disordered" evidence="1">
    <location>
        <begin position="1"/>
        <end position="29"/>
    </location>
</feature>
<feature type="compositionally biased region" description="Polar residues" evidence="1">
    <location>
        <begin position="1"/>
        <end position="10"/>
    </location>
</feature>
<dbReference type="PANTHER" id="PTHR46411:SF3">
    <property type="entry name" value="AAA+ ATPASE DOMAIN-CONTAINING PROTEIN"/>
    <property type="match status" value="1"/>
</dbReference>
<evidence type="ECO:0000259" key="2">
    <source>
        <dbReference type="SMART" id="SM00382"/>
    </source>
</evidence>
<dbReference type="CDD" id="cd19481">
    <property type="entry name" value="RecA-like_protease"/>
    <property type="match status" value="1"/>
</dbReference>
<evidence type="ECO:0000313" key="4">
    <source>
        <dbReference type="Proteomes" id="UP001251528"/>
    </source>
</evidence>
<keyword evidence="4" id="KW-1185">Reference proteome</keyword>
<sequence>MSFSSTSGASTCELDNAEENSVQDPKPIKPLSEILKDLKSSKASSETKAIEQLTEVIESGAECDVQTLYEGPAKCDCCINWVDVYPDDLKSSIEQEAETKKKALVIRLSKNHNEGRPLALNSIVVQNQQIKELLGQVFHGYKGITPNLKKLVLRAPFRPFFHRWSLFKDLVDEQKASNDVTASFSQLLYRILDLELRETMDEIEDLCGNGVITFGLLWALFQPGIRLYSSIDGQDRFFLLESGEYVRGSPFFLITAKYVDWDGERFGFATARLSIGAFEGTMNINELNVYPTVYHKSEQEVASALKRRGKSFRGLRGMHYRAYAGDMLLRDKCGTAKKLDARVIIDASMAPPHLKPIELIPLDDFSVSPEIRVEDDVHEKYPRRQWRRADEAVPRPVRETLNPEKLAMPAVLTDEQLMLCNSHVAGYSLKDKVWGDLAIRHMKEVVWNDDAFPSLILPQGHKGLILAFVNGQLTDKQDFDDVIEGKGQGLTILLVGTPGTGKTLTAEAVADKVRRPLYILSAGELGQEAEKVEQKLKTVLELAEKWRAVLLLDECDVFLEKRTNNNLNHNEVVAVFLRLLEYYPGILFLTTNRADAIDPAFQSRIHLTLHYPELNQEARKNIWTQFCSRLAQSSLCNDDLTSLSELPLNGRQIKNIIKISALLARQDATALQLGHIQTVLNATKELGLDG</sequence>
<feature type="domain" description="AAA+ ATPase" evidence="2">
    <location>
        <begin position="488"/>
        <end position="612"/>
    </location>
</feature>
<dbReference type="Proteomes" id="UP001251528">
    <property type="component" value="Unassembled WGS sequence"/>
</dbReference>
<dbReference type="Gene3D" id="3.40.50.300">
    <property type="entry name" value="P-loop containing nucleotide triphosphate hydrolases"/>
    <property type="match status" value="1"/>
</dbReference>
<dbReference type="SMART" id="SM00382">
    <property type="entry name" value="AAA"/>
    <property type="match status" value="1"/>
</dbReference>
<accession>A0AAJ0D0B6</accession>
<dbReference type="InterPro" id="IPR054289">
    <property type="entry name" value="DUF7025"/>
</dbReference>
<protein>
    <recommendedName>
        <fullName evidence="2">AAA+ ATPase domain-containing protein</fullName>
    </recommendedName>
</protein>
<dbReference type="SUPFAM" id="SSF52540">
    <property type="entry name" value="P-loop containing nucleoside triphosphate hydrolases"/>
    <property type="match status" value="1"/>
</dbReference>
<dbReference type="Pfam" id="PF00004">
    <property type="entry name" value="AAA"/>
    <property type="match status" value="1"/>
</dbReference>
<dbReference type="GO" id="GO:0005524">
    <property type="term" value="F:ATP binding"/>
    <property type="evidence" value="ECO:0007669"/>
    <property type="project" value="InterPro"/>
</dbReference>
<dbReference type="EMBL" id="JASWJB010000001">
    <property type="protein sequence ID" value="KAK2617020.1"/>
    <property type="molecule type" value="Genomic_DNA"/>
</dbReference>
<dbReference type="PANTHER" id="PTHR46411">
    <property type="entry name" value="FAMILY ATPASE, PUTATIVE-RELATED"/>
    <property type="match status" value="1"/>
</dbReference>